<accession>A0A9W9P957</accession>
<keyword evidence="1" id="KW-0472">Membrane</keyword>
<reference evidence="3" key="2">
    <citation type="journal article" date="2023" name="IMA Fungus">
        <title>Comparative genomic study of the Penicillium genus elucidates a diverse pangenome and 15 lateral gene transfer events.</title>
        <authorList>
            <person name="Petersen C."/>
            <person name="Sorensen T."/>
            <person name="Nielsen M.R."/>
            <person name="Sondergaard T.E."/>
            <person name="Sorensen J.L."/>
            <person name="Fitzpatrick D.A."/>
            <person name="Frisvad J.C."/>
            <person name="Nielsen K.L."/>
        </authorList>
    </citation>
    <scope>NUCLEOTIDE SEQUENCE</scope>
    <source>
        <strain evidence="3">IBT 19713</strain>
    </source>
</reference>
<dbReference type="AlphaFoldDB" id="A0A9W9P957"/>
<reference evidence="3" key="1">
    <citation type="submission" date="2022-11" db="EMBL/GenBank/DDBJ databases">
        <authorList>
            <person name="Petersen C."/>
        </authorList>
    </citation>
    <scope>NUCLEOTIDE SEQUENCE</scope>
    <source>
        <strain evidence="3">IBT 19713</strain>
    </source>
</reference>
<feature type="transmembrane region" description="Helical" evidence="1">
    <location>
        <begin position="36"/>
        <end position="55"/>
    </location>
</feature>
<keyword evidence="4" id="KW-1185">Reference proteome</keyword>
<protein>
    <submittedName>
        <fullName evidence="3">Sulfatase domain protein</fullName>
    </submittedName>
</protein>
<keyword evidence="1" id="KW-0812">Transmembrane</keyword>
<dbReference type="PANTHER" id="PTHR43751:SF3">
    <property type="entry name" value="SULFATASE N-TERMINAL DOMAIN-CONTAINING PROTEIN"/>
    <property type="match status" value="1"/>
</dbReference>
<gene>
    <name evidence="3" type="ORF">N7468_004420</name>
</gene>
<feature type="transmembrane region" description="Helical" evidence="1">
    <location>
        <begin position="94"/>
        <end position="122"/>
    </location>
</feature>
<dbReference type="OrthoDB" id="103349at2759"/>
<dbReference type="RefSeq" id="XP_058332720.1">
    <property type="nucleotide sequence ID" value="XM_058473717.1"/>
</dbReference>
<evidence type="ECO:0000313" key="4">
    <source>
        <dbReference type="Proteomes" id="UP001150941"/>
    </source>
</evidence>
<dbReference type="InterPro" id="IPR017850">
    <property type="entry name" value="Alkaline_phosphatase_core_sf"/>
</dbReference>
<keyword evidence="1" id="KW-1133">Transmembrane helix</keyword>
<evidence type="ECO:0000313" key="3">
    <source>
        <dbReference type="EMBL" id="KAJ5239801.1"/>
    </source>
</evidence>
<dbReference type="GeneID" id="83201020"/>
<dbReference type="InterPro" id="IPR000917">
    <property type="entry name" value="Sulfatase_N"/>
</dbReference>
<dbReference type="SUPFAM" id="SSF53649">
    <property type="entry name" value="Alkaline phosphatase-like"/>
    <property type="match status" value="1"/>
</dbReference>
<dbReference type="EMBL" id="JAPQKS010000003">
    <property type="protein sequence ID" value="KAJ5239801.1"/>
    <property type="molecule type" value="Genomic_DNA"/>
</dbReference>
<feature type="transmembrane region" description="Helical" evidence="1">
    <location>
        <begin position="264"/>
        <end position="283"/>
    </location>
</feature>
<feature type="transmembrane region" description="Helical" evidence="1">
    <location>
        <begin position="67"/>
        <end position="87"/>
    </location>
</feature>
<sequence length="885" mass="99715">MKVANLVNTLGHQVTQVSGVSLLKTLDVFWDISRRYFYTLAFWSLIGAKILHLYAHLFSLSPQKFLLWGPSFFYQDVLLLLLLRICVQRLSGPIAVLCALFVIPFSIIVSGMSAANFSVYVFTGAEIHWRQAKTFAGDGAAVRTLLTGLTGFLIGEALLVAGTVFTARYIHTFTGGVLHVLAWPCRWVLARLSFCLDPLLGRLRRRFQREQPLPDPRRYEQISLEDDYLNDSGDEDEGDYFLDNNHANITTAAELTNRRPSDRLLPRLLVIAFMISAVILRSIRPAEPVYLYLSGTLPLSMFFEGGTSRYTAIDISALPWNYNYLVVNSSLAAAPDWDWMTKQAGPGFEDWKKGSEVTEATGLHYDPHKSPLHISNLKNPVLESISNALTSGDVKIKHVILLKLESARADIFPLRKDSFMYRRIEETYADKKIPSSVNELIANLTPTAERLTGFPTGFDSNDTLTGNRKPYGGIAAKNAYTTSTYTLKSLAGTLCGVTPLVADFNREWEHHIYQPCLPHVLDMLNNQQETLDDTPDFTHYPWHSVWMQSVTEGYDNQDKLTPKMGFFDKKTKEILDEPNATHPVTSEEINYYGYADTELREYIRDAIDEAESNNTRLFLTHLTGTTHHPWGLPNDTYADILGNQKGSNNDLNRYLNTVGFVDDWIAEILNILEEKGIANETLIAMAGDHGLSLPNDGGITPYDNPHVGSFQVPIVLAHPHLPPVTIEAPTSSDQIVPTIIDLLVESRSLTKKSSHAAKDILSIYEGQSLIRPLIQEHGGMQDWQFTVMNTGGSWLAVRSAARPQFRLVIPLVSDVEWRFSDLNVDPYELEPISRFSLGDLALDLAKSYEQDVIDWLYEAAYVTNWWVADNWARWRYDPPVKKSDE</sequence>
<evidence type="ECO:0000256" key="1">
    <source>
        <dbReference type="SAM" id="Phobius"/>
    </source>
</evidence>
<dbReference type="PANTHER" id="PTHR43751">
    <property type="entry name" value="SULFATASE"/>
    <property type="match status" value="1"/>
</dbReference>
<dbReference type="InterPro" id="IPR052701">
    <property type="entry name" value="GAG_Ulvan_Degrading_Sulfatases"/>
</dbReference>
<comment type="caution">
    <text evidence="3">The sequence shown here is derived from an EMBL/GenBank/DDBJ whole genome shotgun (WGS) entry which is preliminary data.</text>
</comment>
<dbReference type="Proteomes" id="UP001150941">
    <property type="component" value="Unassembled WGS sequence"/>
</dbReference>
<feature type="domain" description="Sulfatase N-terminal" evidence="2">
    <location>
        <begin position="468"/>
        <end position="743"/>
    </location>
</feature>
<dbReference type="Gene3D" id="3.40.720.10">
    <property type="entry name" value="Alkaline Phosphatase, subunit A"/>
    <property type="match status" value="1"/>
</dbReference>
<name>A0A9W9P957_9EURO</name>
<proteinExistence type="predicted"/>
<organism evidence="3 4">
    <name type="scientific">Penicillium chermesinum</name>
    <dbReference type="NCBI Taxonomy" id="63820"/>
    <lineage>
        <taxon>Eukaryota</taxon>
        <taxon>Fungi</taxon>
        <taxon>Dikarya</taxon>
        <taxon>Ascomycota</taxon>
        <taxon>Pezizomycotina</taxon>
        <taxon>Eurotiomycetes</taxon>
        <taxon>Eurotiomycetidae</taxon>
        <taxon>Eurotiales</taxon>
        <taxon>Aspergillaceae</taxon>
        <taxon>Penicillium</taxon>
    </lineage>
</organism>
<feature type="transmembrane region" description="Helical" evidence="1">
    <location>
        <begin position="142"/>
        <end position="165"/>
    </location>
</feature>
<dbReference type="Pfam" id="PF00884">
    <property type="entry name" value="Sulfatase"/>
    <property type="match status" value="1"/>
</dbReference>
<evidence type="ECO:0000259" key="2">
    <source>
        <dbReference type="Pfam" id="PF00884"/>
    </source>
</evidence>